<dbReference type="AlphaFoldDB" id="A0AAD4KZT2"/>
<dbReference type="EMBL" id="JAJTJA010000002">
    <property type="protein sequence ID" value="KAH8704062.1"/>
    <property type="molecule type" value="Genomic_DNA"/>
</dbReference>
<dbReference type="GeneID" id="70250137"/>
<keyword evidence="2" id="KW-1185">Reference proteome</keyword>
<dbReference type="PANTHER" id="PTHR11799">
    <property type="entry name" value="PARAOXONASE"/>
    <property type="match status" value="1"/>
</dbReference>
<dbReference type="PANTHER" id="PTHR11799:SF30">
    <property type="entry name" value="SERUM PARAOXONASE_ARYLESTERASE 2"/>
    <property type="match status" value="1"/>
</dbReference>
<evidence type="ECO:0000313" key="1">
    <source>
        <dbReference type="EMBL" id="KAH8704062.1"/>
    </source>
</evidence>
<sequence length="395" mass="44106">MARLPQKALTLTIWAAILAYISPYLLNRYQALSILFNNRPDKLLEVNVLPKYSVKFADRLRNCEDALIDDENAVAILSCDTGRDLWNTVMGTYHEKRDEISNGELLIYRYDLPENSEKSLAPIKIVDYPGVFSLHPLGVEYHHQSSTLFVVNHHLDGSRVDVFSLDLASHPPVARHKQSITSPLINAPNAIAALNDHEFYVTNDHYSSRREHPWFWQVETYLAFPGGTLTYVSLASETPQIQNVAHIPFANGVTLMNESILAVSSTSTAQVRLYNILSDRSVKLNSSIEVPFMPDNLSADKDGVLLIAGHPHPPSLEEVVKHRLSCTQDSEADNAACWKANVPSWVSQWSSSRGLEHLFVSKQEFGTSATAARDSSRKVGLISGLYENGILVWRG</sequence>
<evidence type="ECO:0000313" key="2">
    <source>
        <dbReference type="Proteomes" id="UP001201262"/>
    </source>
</evidence>
<gene>
    <name evidence="1" type="ORF">BGW36DRAFT_423588</name>
</gene>
<comment type="caution">
    <text evidence="1">The sequence shown here is derived from an EMBL/GenBank/DDBJ whole genome shotgun (WGS) entry which is preliminary data.</text>
</comment>
<evidence type="ECO:0008006" key="3">
    <source>
        <dbReference type="Google" id="ProtNLM"/>
    </source>
</evidence>
<dbReference type="Gene3D" id="2.120.10.30">
    <property type="entry name" value="TolB, C-terminal domain"/>
    <property type="match status" value="1"/>
</dbReference>
<dbReference type="Proteomes" id="UP001201262">
    <property type="component" value="Unassembled WGS sequence"/>
</dbReference>
<accession>A0AAD4KZT2</accession>
<protein>
    <recommendedName>
        <fullName evidence="3">Paraoxonase</fullName>
    </recommendedName>
</protein>
<dbReference type="SUPFAM" id="SSF63829">
    <property type="entry name" value="Calcium-dependent phosphotriesterase"/>
    <property type="match status" value="1"/>
</dbReference>
<dbReference type="InterPro" id="IPR051288">
    <property type="entry name" value="Serum_paraoxonase/arylesterase"/>
</dbReference>
<dbReference type="InterPro" id="IPR011042">
    <property type="entry name" value="6-blade_b-propeller_TolB-like"/>
</dbReference>
<dbReference type="RefSeq" id="XP_046077080.1">
    <property type="nucleotide sequence ID" value="XM_046219850.1"/>
</dbReference>
<reference evidence="1" key="1">
    <citation type="submission" date="2021-12" db="EMBL/GenBank/DDBJ databases">
        <title>Convergent genome expansion in fungi linked to evolution of root-endophyte symbiosis.</title>
        <authorList>
            <consortium name="DOE Joint Genome Institute"/>
            <person name="Ke Y.-H."/>
            <person name="Bonito G."/>
            <person name="Liao H.-L."/>
            <person name="Looney B."/>
            <person name="Rojas-Flechas A."/>
            <person name="Nash J."/>
            <person name="Hameed K."/>
            <person name="Schadt C."/>
            <person name="Martin F."/>
            <person name="Crous P.W."/>
            <person name="Miettinen O."/>
            <person name="Magnuson J.K."/>
            <person name="Labbe J."/>
            <person name="Jacobson D."/>
            <person name="Doktycz M.J."/>
            <person name="Veneault-Fourrey C."/>
            <person name="Kuo A."/>
            <person name="Mondo S."/>
            <person name="Calhoun S."/>
            <person name="Riley R."/>
            <person name="Ohm R."/>
            <person name="LaButti K."/>
            <person name="Andreopoulos B."/>
            <person name="Pangilinan J."/>
            <person name="Nolan M."/>
            <person name="Tritt A."/>
            <person name="Clum A."/>
            <person name="Lipzen A."/>
            <person name="Daum C."/>
            <person name="Barry K."/>
            <person name="Grigoriev I.V."/>
            <person name="Vilgalys R."/>
        </authorList>
    </citation>
    <scope>NUCLEOTIDE SEQUENCE</scope>
    <source>
        <strain evidence="1">PMI_201</strain>
    </source>
</reference>
<proteinExistence type="predicted"/>
<name>A0AAD4KZT2_9EURO</name>
<organism evidence="1 2">
    <name type="scientific">Talaromyces proteolyticus</name>
    <dbReference type="NCBI Taxonomy" id="1131652"/>
    <lineage>
        <taxon>Eukaryota</taxon>
        <taxon>Fungi</taxon>
        <taxon>Dikarya</taxon>
        <taxon>Ascomycota</taxon>
        <taxon>Pezizomycotina</taxon>
        <taxon>Eurotiomycetes</taxon>
        <taxon>Eurotiomycetidae</taxon>
        <taxon>Eurotiales</taxon>
        <taxon>Trichocomaceae</taxon>
        <taxon>Talaromyces</taxon>
        <taxon>Talaromyces sect. Bacilispori</taxon>
    </lineage>
</organism>